<dbReference type="PANTHER" id="PTHR13734:SF5">
    <property type="entry name" value="CCA TRNA NUCLEOTIDYLTRANSFERASE, MITOCHONDRIAL"/>
    <property type="match status" value="1"/>
</dbReference>
<evidence type="ECO:0000256" key="11">
    <source>
        <dbReference type="ARBA" id="ARBA00080500"/>
    </source>
</evidence>
<evidence type="ECO:0000256" key="6">
    <source>
        <dbReference type="ARBA" id="ARBA00056517"/>
    </source>
</evidence>
<dbReference type="GO" id="GO:0052929">
    <property type="term" value="F:ATP:3'-cytidine-cytidine-tRNA adenylyltransferase activity"/>
    <property type="evidence" value="ECO:0007669"/>
    <property type="project" value="TreeGrafter"/>
</dbReference>
<evidence type="ECO:0000259" key="15">
    <source>
        <dbReference type="Pfam" id="PF12627"/>
    </source>
</evidence>
<dbReference type="Proteomes" id="UP000761534">
    <property type="component" value="Unassembled WGS sequence"/>
</dbReference>
<dbReference type="Pfam" id="PF12627">
    <property type="entry name" value="PolyA_pol_RNAbd"/>
    <property type="match status" value="1"/>
</dbReference>
<evidence type="ECO:0000259" key="14">
    <source>
        <dbReference type="Pfam" id="PF01743"/>
    </source>
</evidence>
<dbReference type="EMBL" id="SWFS01000120">
    <property type="protein sequence ID" value="KAA8916145.1"/>
    <property type="molecule type" value="Genomic_DNA"/>
</dbReference>
<evidence type="ECO:0000256" key="12">
    <source>
        <dbReference type="ARBA" id="ARBA00082324"/>
    </source>
</evidence>
<keyword evidence="17" id="KW-1185">Reference proteome</keyword>
<evidence type="ECO:0000256" key="3">
    <source>
        <dbReference type="ARBA" id="ARBA00022741"/>
    </source>
</evidence>
<comment type="similarity">
    <text evidence="1 13">Belongs to the tRNA nucleotidyltransferase/poly(A) polymerase family.</text>
</comment>
<dbReference type="GO" id="GO:0005739">
    <property type="term" value="C:mitochondrion"/>
    <property type="evidence" value="ECO:0007669"/>
    <property type="project" value="UniProtKB-ARBA"/>
</dbReference>
<dbReference type="SUPFAM" id="SSF81301">
    <property type="entry name" value="Nucleotidyltransferase"/>
    <property type="match status" value="1"/>
</dbReference>
<protein>
    <recommendedName>
        <fullName evidence="8">CCA tRNA nucleotidyltransferase, mitochondrial</fullName>
        <ecNumber evidence="7">2.7.7.72</ecNumber>
    </recommendedName>
    <alternativeName>
        <fullName evidence="10">CCA-adding enzyme</fullName>
    </alternativeName>
    <alternativeName>
        <fullName evidence="9">tRNA CCA-pyrophosphorylase</fullName>
    </alternativeName>
    <alternativeName>
        <fullName evidence="11">tRNA adenylyltransferase</fullName>
    </alternativeName>
    <alternativeName>
        <fullName evidence="12">tRNA nucleotidyltransferase</fullName>
    </alternativeName>
</protein>
<dbReference type="EC" id="2.7.7.72" evidence="7"/>
<dbReference type="PANTHER" id="PTHR13734">
    <property type="entry name" value="TRNA-NUCLEOTIDYLTRANSFERASE"/>
    <property type="match status" value="1"/>
</dbReference>
<evidence type="ECO:0000256" key="7">
    <source>
        <dbReference type="ARBA" id="ARBA00066885"/>
    </source>
</evidence>
<feature type="domain" description="tRNA nucleotidyltransferase/poly(A) polymerase RNA and SrmB- binding" evidence="15">
    <location>
        <begin position="210"/>
        <end position="269"/>
    </location>
</feature>
<dbReference type="GO" id="GO:0052927">
    <property type="term" value="F:CC tRNA cytidylyltransferase activity"/>
    <property type="evidence" value="ECO:0007669"/>
    <property type="project" value="TreeGrafter"/>
</dbReference>
<dbReference type="Gene3D" id="1.10.3090.10">
    <property type="entry name" value="cca-adding enzyme, domain 2"/>
    <property type="match status" value="1"/>
</dbReference>
<evidence type="ECO:0000313" key="17">
    <source>
        <dbReference type="Proteomes" id="UP000761534"/>
    </source>
</evidence>
<accession>A0A642VC99</accession>
<organism evidence="16 17">
    <name type="scientific">Trichomonascus ciferrii</name>
    <dbReference type="NCBI Taxonomy" id="44093"/>
    <lineage>
        <taxon>Eukaryota</taxon>
        <taxon>Fungi</taxon>
        <taxon>Dikarya</taxon>
        <taxon>Ascomycota</taxon>
        <taxon>Saccharomycotina</taxon>
        <taxon>Dipodascomycetes</taxon>
        <taxon>Dipodascales</taxon>
        <taxon>Trichomonascaceae</taxon>
        <taxon>Trichomonascus</taxon>
        <taxon>Trichomonascus ciferrii complex</taxon>
    </lineage>
</organism>
<evidence type="ECO:0000256" key="10">
    <source>
        <dbReference type="ARBA" id="ARBA00077436"/>
    </source>
</evidence>
<dbReference type="InterPro" id="IPR032828">
    <property type="entry name" value="PolyA_RNA-bd"/>
</dbReference>
<dbReference type="VEuPathDB" id="FungiDB:TRICI_001694"/>
<evidence type="ECO:0000256" key="4">
    <source>
        <dbReference type="ARBA" id="ARBA00022884"/>
    </source>
</evidence>
<evidence type="ECO:0000256" key="8">
    <source>
        <dbReference type="ARBA" id="ARBA00072969"/>
    </source>
</evidence>
<keyword evidence="4 13" id="KW-0694">RNA-binding</keyword>
<dbReference type="GO" id="GO:0000166">
    <property type="term" value="F:nucleotide binding"/>
    <property type="evidence" value="ECO:0007669"/>
    <property type="project" value="UniProtKB-KW"/>
</dbReference>
<dbReference type="CDD" id="cd05398">
    <property type="entry name" value="NT_ClassII-CCAase"/>
    <property type="match status" value="1"/>
</dbReference>
<dbReference type="Gene3D" id="3.30.460.10">
    <property type="entry name" value="Beta Polymerase, domain 2"/>
    <property type="match status" value="1"/>
</dbReference>
<reference evidence="16" key="1">
    <citation type="journal article" date="2019" name="G3 (Bethesda)">
        <title>Genome Assemblies of Two Rare Opportunistic Yeast Pathogens: Diutina rugosa (syn. Candida rugosa) and Trichomonascus ciferrii (syn. Candida ciferrii).</title>
        <authorList>
            <person name="Mixao V."/>
            <person name="Saus E."/>
            <person name="Hansen A.P."/>
            <person name="Lass-Florl C."/>
            <person name="Gabaldon T."/>
        </authorList>
    </citation>
    <scope>NUCLEOTIDE SEQUENCE</scope>
    <source>
        <strain evidence="16">CBS 4856</strain>
    </source>
</reference>
<dbReference type="SUPFAM" id="SSF81891">
    <property type="entry name" value="Poly A polymerase C-terminal region-like"/>
    <property type="match status" value="1"/>
</dbReference>
<name>A0A642VC99_9ASCO</name>
<keyword evidence="3" id="KW-0547">Nucleotide-binding</keyword>
<feature type="domain" description="Poly A polymerase head" evidence="14">
    <location>
        <begin position="41"/>
        <end position="183"/>
    </location>
</feature>
<dbReference type="InterPro" id="IPR002646">
    <property type="entry name" value="PolA_pol_head_dom"/>
</dbReference>
<evidence type="ECO:0000256" key="9">
    <source>
        <dbReference type="ARBA" id="ARBA00076038"/>
    </source>
</evidence>
<evidence type="ECO:0000256" key="1">
    <source>
        <dbReference type="ARBA" id="ARBA00007265"/>
    </source>
</evidence>
<dbReference type="FunFam" id="3.30.460.10:FF:000019">
    <property type="entry name" value="tRNA nucleotidyltransferase cca2"/>
    <property type="match status" value="1"/>
</dbReference>
<dbReference type="Pfam" id="PF01743">
    <property type="entry name" value="PolyA_pol"/>
    <property type="match status" value="1"/>
</dbReference>
<evidence type="ECO:0000313" key="16">
    <source>
        <dbReference type="EMBL" id="KAA8916145.1"/>
    </source>
</evidence>
<dbReference type="OrthoDB" id="445712at2759"/>
<gene>
    <name evidence="16" type="ORF">TRICI_001694</name>
</gene>
<dbReference type="GO" id="GO:0004810">
    <property type="term" value="F:CCA tRNA nucleotidyltransferase activity"/>
    <property type="evidence" value="ECO:0007669"/>
    <property type="project" value="UniProtKB-EC"/>
</dbReference>
<comment type="function">
    <text evidence="6">Nucleotidyltransferase that catalyzes the addition and repair of the essential 3'-terminal CCA sequence in tRNAs, which is necessary for the attachment of amino acids to the 3' terminus of tRNA molecules, using CTP and ATP as substrates. tRNA 3'-terminal CCA addition is required both for tRNA processing and repair. Also involved in tRNA surveillance by mediating tandem CCA addition to generate a CCACCA at the 3' terminus of unstable tRNAs. While stable tRNAs receive only 3'-terminal CCA, unstable tRNAs are marked with CCACCA and rapidly degraded. The structural flexibility of RNA controls the choice between CCA versus CCACCA addition: following the first CCA addition cycle, nucleotide-binding to the active site triggers a clockwise screw motion, producing torque on the RNA. This ejects stable RNAs, whereas unstable RNAs are refolded while bound to the enzyme and subjected to a second CCA catalytic cycle.</text>
</comment>
<comment type="catalytic activity">
    <reaction evidence="5">
        <text>a tRNA precursor + 2 CTP + ATP = a tRNA with a 3' CCA end + 3 diphosphate</text>
        <dbReference type="Rhea" id="RHEA:14433"/>
        <dbReference type="Rhea" id="RHEA-COMP:10465"/>
        <dbReference type="Rhea" id="RHEA-COMP:10468"/>
        <dbReference type="ChEBI" id="CHEBI:30616"/>
        <dbReference type="ChEBI" id="CHEBI:33019"/>
        <dbReference type="ChEBI" id="CHEBI:37563"/>
        <dbReference type="ChEBI" id="CHEBI:74896"/>
        <dbReference type="ChEBI" id="CHEBI:83071"/>
        <dbReference type="EC" id="2.7.7.72"/>
    </reaction>
</comment>
<dbReference type="InterPro" id="IPR043519">
    <property type="entry name" value="NT_sf"/>
</dbReference>
<evidence type="ECO:0000256" key="5">
    <source>
        <dbReference type="ARBA" id="ARBA00050431"/>
    </source>
</evidence>
<comment type="caution">
    <text evidence="16">The sequence shown here is derived from an EMBL/GenBank/DDBJ whole genome shotgun (WGS) entry which is preliminary data.</text>
</comment>
<evidence type="ECO:0000256" key="2">
    <source>
        <dbReference type="ARBA" id="ARBA00022679"/>
    </source>
</evidence>
<keyword evidence="2 13" id="KW-0808">Transferase</keyword>
<dbReference type="GO" id="GO:0001680">
    <property type="term" value="P:tRNA 3'-terminal CCA addition"/>
    <property type="evidence" value="ECO:0007669"/>
    <property type="project" value="TreeGrafter"/>
</dbReference>
<dbReference type="GO" id="GO:0003723">
    <property type="term" value="F:RNA binding"/>
    <property type="evidence" value="ECO:0007669"/>
    <property type="project" value="UniProtKB-KW"/>
</dbReference>
<sequence>MASHIDLCEKEQKIRNLLVEYCHHYDSHLSKTKENEEPLVLRITGGWVRDKLLGLGSNDLDIAVNKLTGLEFAEGLKQYIADNSEKFGLEPRNVHKIEKNPEKSKHLETATTQLYGLDVDFVNLRSEEYAGDSRIPQMKFGTPSQDAYRRDATLNALFYNLQEQKVEDFTGKGMDDLKNGVLRTPLSPFETFHDDPLRVLRLIRFSATFGFKIAAEAIQAMQNPDIKLALIRKISRERVGVEVSKLLAGKYAFLGLQHIQGLKLEDAIFHLFDGYKPLSGFVYPESNLEAAISNVNLVLVNRPKLPTPMRNVMESSKSMSLLWLAAILSRWTGINAIEKNKEIPAVIIIVREGLKLPVNDGKLVARLHQVQPEVAHAAKHTKELSRKQLGVLIRKCGEHWPLALTYSLVNEGAKHLDRYINLVKAIETNSLQEAWALRPLVNGKEIQQAFEIKKGGPWLAKAVEMVIEYQLENPAASKSDCLDYITSQKDGLLAQN</sequence>
<proteinExistence type="inferred from homology"/>
<evidence type="ECO:0000256" key="13">
    <source>
        <dbReference type="RuleBase" id="RU003953"/>
    </source>
</evidence>
<dbReference type="AlphaFoldDB" id="A0A642VC99"/>